<dbReference type="Proteomes" id="UP001501791">
    <property type="component" value="Unassembled WGS sequence"/>
</dbReference>
<evidence type="ECO:0000313" key="1">
    <source>
        <dbReference type="EMBL" id="GAA1557621.1"/>
    </source>
</evidence>
<keyword evidence="2" id="KW-1185">Reference proteome</keyword>
<accession>A0ABN2CH83</accession>
<protein>
    <submittedName>
        <fullName evidence="1">Uncharacterized protein</fullName>
    </submittedName>
</protein>
<reference evidence="1 2" key="1">
    <citation type="journal article" date="2019" name="Int. J. Syst. Evol. Microbiol.">
        <title>The Global Catalogue of Microorganisms (GCM) 10K type strain sequencing project: providing services to taxonomists for standard genome sequencing and annotation.</title>
        <authorList>
            <consortium name="The Broad Institute Genomics Platform"/>
            <consortium name="The Broad Institute Genome Sequencing Center for Infectious Disease"/>
            <person name="Wu L."/>
            <person name="Ma J."/>
        </authorList>
    </citation>
    <scope>NUCLEOTIDE SEQUENCE [LARGE SCALE GENOMIC DNA]</scope>
    <source>
        <strain evidence="1 2">JCM 13319</strain>
    </source>
</reference>
<sequence>MIDRTIDSLQSAAQALSATLMRSGTLAVVTLKRHQDWIGAGLTDIDRRLAEHDEHHSGGRAFLHDSLRLLTDAYHAYQHSDDGNRRLANQALYRRLELSEDEELRPTLAEPFASITGAARGNETEHEHITSCDVGCSRRNTWVELGGRESRGFG</sequence>
<evidence type="ECO:0000313" key="2">
    <source>
        <dbReference type="Proteomes" id="UP001501791"/>
    </source>
</evidence>
<name>A0ABN2CH83_9MICO</name>
<comment type="caution">
    <text evidence="1">The sequence shown here is derived from an EMBL/GenBank/DDBJ whole genome shotgun (WGS) entry which is preliminary data.</text>
</comment>
<proteinExistence type="predicted"/>
<organism evidence="1 2">
    <name type="scientific">Brevibacterium picturae</name>
    <dbReference type="NCBI Taxonomy" id="260553"/>
    <lineage>
        <taxon>Bacteria</taxon>
        <taxon>Bacillati</taxon>
        <taxon>Actinomycetota</taxon>
        <taxon>Actinomycetes</taxon>
        <taxon>Micrococcales</taxon>
        <taxon>Brevibacteriaceae</taxon>
        <taxon>Brevibacterium</taxon>
    </lineage>
</organism>
<dbReference type="RefSeq" id="WP_346036999.1">
    <property type="nucleotide sequence ID" value="NZ_BAAALY010000016.1"/>
</dbReference>
<dbReference type="EMBL" id="BAAALY010000016">
    <property type="protein sequence ID" value="GAA1557621.1"/>
    <property type="molecule type" value="Genomic_DNA"/>
</dbReference>
<gene>
    <name evidence="1" type="ORF">GCM10009691_34690</name>
</gene>